<evidence type="ECO:0000256" key="5">
    <source>
        <dbReference type="ARBA" id="ARBA00022741"/>
    </source>
</evidence>
<dbReference type="InterPro" id="IPR032976">
    <property type="entry name" value="YJEFN_prot_NAXE-like"/>
</dbReference>
<dbReference type="EC" id="5.1.99.6" evidence="3"/>
<name>A0A383E3G0_9ZZZZ</name>
<dbReference type="PANTHER" id="PTHR13232:SF10">
    <property type="entry name" value="NAD(P)H-HYDRATE EPIMERASE"/>
    <property type="match status" value="1"/>
</dbReference>
<evidence type="ECO:0000256" key="3">
    <source>
        <dbReference type="ARBA" id="ARBA00012228"/>
    </source>
</evidence>
<gene>
    <name evidence="11" type="ORF">METZ01_LOCUS504105</name>
</gene>
<reference evidence="11" key="1">
    <citation type="submission" date="2018-05" db="EMBL/GenBank/DDBJ databases">
        <authorList>
            <person name="Lanie J.A."/>
            <person name="Ng W.-L."/>
            <person name="Kazmierczak K.M."/>
            <person name="Andrzejewski T.M."/>
            <person name="Davidsen T.M."/>
            <person name="Wayne K.J."/>
            <person name="Tettelin H."/>
            <person name="Glass J.I."/>
            <person name="Rusch D."/>
            <person name="Podicherti R."/>
            <person name="Tsui H.-C.T."/>
            <person name="Winkler M.E."/>
        </authorList>
    </citation>
    <scope>NUCLEOTIDE SEQUENCE</scope>
</reference>
<feature type="non-terminal residue" evidence="11">
    <location>
        <position position="172"/>
    </location>
</feature>
<feature type="domain" description="YjeF N-terminal" evidence="10">
    <location>
        <begin position="12"/>
        <end position="172"/>
    </location>
</feature>
<keyword evidence="4" id="KW-0479">Metal-binding</keyword>
<evidence type="ECO:0000259" key="10">
    <source>
        <dbReference type="PROSITE" id="PS51385"/>
    </source>
</evidence>
<evidence type="ECO:0000313" key="11">
    <source>
        <dbReference type="EMBL" id="SVE51251.1"/>
    </source>
</evidence>
<evidence type="ECO:0000256" key="4">
    <source>
        <dbReference type="ARBA" id="ARBA00022723"/>
    </source>
</evidence>
<protein>
    <recommendedName>
        <fullName evidence="3">NAD(P)H-hydrate epimerase</fullName>
        <ecNumber evidence="3">5.1.99.6</ecNumber>
    </recommendedName>
</protein>
<dbReference type="Gene3D" id="3.40.50.10260">
    <property type="entry name" value="YjeF N-terminal domain"/>
    <property type="match status" value="1"/>
</dbReference>
<dbReference type="NCBIfam" id="TIGR00197">
    <property type="entry name" value="yjeF_nterm"/>
    <property type="match status" value="1"/>
</dbReference>
<keyword evidence="6" id="KW-0521">NADP</keyword>
<keyword evidence="8" id="KW-0520">NAD</keyword>
<dbReference type="GO" id="GO:0052856">
    <property type="term" value="F:NAD(P)HX epimerase activity"/>
    <property type="evidence" value="ECO:0007669"/>
    <property type="project" value="UniProtKB-EC"/>
</dbReference>
<evidence type="ECO:0000256" key="1">
    <source>
        <dbReference type="ARBA" id="ARBA00000013"/>
    </source>
</evidence>
<keyword evidence="5" id="KW-0547">Nucleotide-binding</keyword>
<comment type="catalytic activity">
    <reaction evidence="2">
        <text>(6R)-NADPHX = (6S)-NADPHX</text>
        <dbReference type="Rhea" id="RHEA:32227"/>
        <dbReference type="ChEBI" id="CHEBI:64076"/>
        <dbReference type="ChEBI" id="CHEBI:64077"/>
        <dbReference type="EC" id="5.1.99.6"/>
    </reaction>
</comment>
<dbReference type="InterPro" id="IPR036652">
    <property type="entry name" value="YjeF_N_dom_sf"/>
</dbReference>
<proteinExistence type="predicted"/>
<dbReference type="AlphaFoldDB" id="A0A383E3G0"/>
<dbReference type="SUPFAM" id="SSF64153">
    <property type="entry name" value="YjeF N-terminal domain-like"/>
    <property type="match status" value="1"/>
</dbReference>
<dbReference type="GO" id="GO:0005739">
    <property type="term" value="C:mitochondrion"/>
    <property type="evidence" value="ECO:0007669"/>
    <property type="project" value="TreeGrafter"/>
</dbReference>
<evidence type="ECO:0000256" key="8">
    <source>
        <dbReference type="ARBA" id="ARBA00023027"/>
    </source>
</evidence>
<dbReference type="GO" id="GO:0000166">
    <property type="term" value="F:nucleotide binding"/>
    <property type="evidence" value="ECO:0007669"/>
    <property type="project" value="UniProtKB-KW"/>
</dbReference>
<sequence>MNVNQVVTVDEMRNLERAAAQAGLTESQIMEKAGTTIASEITSILRPMAGRKILVLVGPGNNGGDGLVIARHLARSGASVDAVLDRARSDDPKIDRATAEWVRIHHFAEIRLSNLARRADVIIDCLLGIGSKPPLRGIPLAMLHEASEFPAFRIACDIPSGIDATTGEADEN</sequence>
<dbReference type="PANTHER" id="PTHR13232">
    <property type="entry name" value="NAD(P)H-HYDRATE EPIMERASE"/>
    <property type="match status" value="1"/>
</dbReference>
<dbReference type="Pfam" id="PF03853">
    <property type="entry name" value="YjeF_N"/>
    <property type="match status" value="1"/>
</dbReference>
<organism evidence="11">
    <name type="scientific">marine metagenome</name>
    <dbReference type="NCBI Taxonomy" id="408172"/>
    <lineage>
        <taxon>unclassified sequences</taxon>
        <taxon>metagenomes</taxon>
        <taxon>ecological metagenomes</taxon>
    </lineage>
</organism>
<dbReference type="GO" id="GO:0046872">
    <property type="term" value="F:metal ion binding"/>
    <property type="evidence" value="ECO:0007669"/>
    <property type="project" value="UniProtKB-KW"/>
</dbReference>
<keyword evidence="9" id="KW-0413">Isomerase</keyword>
<comment type="catalytic activity">
    <reaction evidence="1">
        <text>(6R)-NADHX = (6S)-NADHX</text>
        <dbReference type="Rhea" id="RHEA:32215"/>
        <dbReference type="ChEBI" id="CHEBI:64074"/>
        <dbReference type="ChEBI" id="CHEBI:64075"/>
        <dbReference type="EC" id="5.1.99.6"/>
    </reaction>
</comment>
<dbReference type="InterPro" id="IPR004443">
    <property type="entry name" value="YjeF_N_dom"/>
</dbReference>
<accession>A0A383E3G0</accession>
<dbReference type="EMBL" id="UINC01222455">
    <property type="protein sequence ID" value="SVE51251.1"/>
    <property type="molecule type" value="Genomic_DNA"/>
</dbReference>
<evidence type="ECO:0000256" key="6">
    <source>
        <dbReference type="ARBA" id="ARBA00022857"/>
    </source>
</evidence>
<evidence type="ECO:0000256" key="9">
    <source>
        <dbReference type="ARBA" id="ARBA00023235"/>
    </source>
</evidence>
<keyword evidence="7" id="KW-0630">Potassium</keyword>
<evidence type="ECO:0000256" key="2">
    <source>
        <dbReference type="ARBA" id="ARBA00000909"/>
    </source>
</evidence>
<evidence type="ECO:0000256" key="7">
    <source>
        <dbReference type="ARBA" id="ARBA00022958"/>
    </source>
</evidence>
<dbReference type="PROSITE" id="PS51385">
    <property type="entry name" value="YJEF_N"/>
    <property type="match status" value="1"/>
</dbReference>